<dbReference type="GeneID" id="6083782"/>
<dbReference type="InterPro" id="IPR036397">
    <property type="entry name" value="RNaseH_sf"/>
</dbReference>
<dbReference type="KEGG" id="lbc:LACBIDRAFT_333480"/>
<dbReference type="InParanoid" id="B0DW23"/>
<dbReference type="EMBL" id="DS547141">
    <property type="protein sequence ID" value="EDR01271.1"/>
    <property type="molecule type" value="Genomic_DNA"/>
</dbReference>
<dbReference type="Proteomes" id="UP000001194">
    <property type="component" value="Unassembled WGS sequence"/>
</dbReference>
<dbReference type="RefSeq" id="XP_001888147.1">
    <property type="nucleotide sequence ID" value="XM_001888112.1"/>
</dbReference>
<dbReference type="Gene3D" id="3.30.420.10">
    <property type="entry name" value="Ribonuclease H-like superfamily/Ribonuclease H"/>
    <property type="match status" value="1"/>
</dbReference>
<keyword evidence="2" id="KW-1185">Reference proteome</keyword>
<dbReference type="HOGENOM" id="CLU_715853_0_0_1"/>
<reference evidence="1" key="1">
    <citation type="journal article" date="2008" name="Nature">
        <title>The genome of Laccaria bicolor provides insights into mycorrhizal symbiosis.</title>
        <authorList>
            <person name="Martin F."/>
            <person name="Aerts A."/>
            <person name="Ahren D."/>
            <person name="Brun A."/>
            <person name="Danchin E.G.J."/>
            <person name="Duchaussoy F."/>
            <person name="Gibon J."/>
            <person name="Kohler A."/>
            <person name="Lindquist E."/>
            <person name="Pereda V."/>
            <person name="Salamov A."/>
            <person name="Shapiro H.J."/>
            <person name="Wuyts J."/>
            <person name="Blaudez D."/>
            <person name="Buee M."/>
            <person name="Brokstein P."/>
            <person name="Canbaeck B."/>
            <person name="Cohen D."/>
            <person name="Courty P.E."/>
            <person name="Coutinho P.M."/>
            <person name="Delaruelle C."/>
            <person name="Detter J.C."/>
            <person name="Deveau A."/>
            <person name="DiFazio S."/>
            <person name="Duplessis S."/>
            <person name="Fraissinet-Tachet L."/>
            <person name="Lucic E."/>
            <person name="Frey-Klett P."/>
            <person name="Fourrey C."/>
            <person name="Feussner I."/>
            <person name="Gay G."/>
            <person name="Grimwood J."/>
            <person name="Hoegger P.J."/>
            <person name="Jain P."/>
            <person name="Kilaru S."/>
            <person name="Labbe J."/>
            <person name="Lin Y.C."/>
            <person name="Legue V."/>
            <person name="Le Tacon F."/>
            <person name="Marmeisse R."/>
            <person name="Melayah D."/>
            <person name="Montanini B."/>
            <person name="Muratet M."/>
            <person name="Nehls U."/>
            <person name="Niculita-Hirzel H."/>
            <person name="Oudot-Le Secq M.P."/>
            <person name="Peter M."/>
            <person name="Quesneville H."/>
            <person name="Rajashekar B."/>
            <person name="Reich M."/>
            <person name="Rouhier N."/>
            <person name="Schmutz J."/>
            <person name="Yin T."/>
            <person name="Chalot M."/>
            <person name="Henrissat B."/>
            <person name="Kuees U."/>
            <person name="Lucas S."/>
            <person name="Van de Peer Y."/>
            <person name="Podila G.K."/>
            <person name="Polle A."/>
            <person name="Pukkila P.J."/>
            <person name="Richardson P.M."/>
            <person name="Rouze P."/>
            <person name="Sanders I.R."/>
            <person name="Stajich J.E."/>
            <person name="Tunlid A."/>
            <person name="Tuskan G."/>
            <person name="Grigoriev I.V."/>
        </authorList>
    </citation>
    <scope>NUCLEOTIDE SEQUENCE [LARGE SCALE GENOMIC DNA]</scope>
</reference>
<name>B0DW23_LACBS</name>
<protein>
    <submittedName>
        <fullName evidence="1">Predicted protein</fullName>
    </submittedName>
</protein>
<accession>B0DW23</accession>
<gene>
    <name evidence="1" type="ORF">LACBIDRAFT_333480</name>
</gene>
<dbReference type="GO" id="GO:0003676">
    <property type="term" value="F:nucleic acid binding"/>
    <property type="evidence" value="ECO:0007669"/>
    <property type="project" value="InterPro"/>
</dbReference>
<dbReference type="AlphaFoldDB" id="B0DW23"/>
<sequence length="386" mass="43014">MCILANKTFVGSQLRHGHPMSASDPRVETVFIGWRHVASKPEGPMVKLKAGGWCPFVLRTEIRRLGVWMGSGCCGMVDENSRSISGDVKAIRAWMKARAITHWESTNDDQRILIFADGAAPNNGQPDVRAAAALWLTQEVRPNVSSTTRILNVKKCPFVVDKNGNWVFPKQMVLLRMDVALVECDSEVVEENHYANHELLVSDSCGERLNFRTEITFNSIKLHAVEAGIKLDWKKEGIETIVIATDSDVYKGMAKSEWSVGRTEGKVWVTTVKQVWATTMQWAVVGRWYMGGVSISPPRRLQLHEQCPNQWFESDFLRAVLRSMNGEVARAWGGDGSWVDSSQRSVVTCRGLVTDYGVAPWSGHITEVKHVDVSNVGGKRIGAHNL</sequence>
<evidence type="ECO:0000313" key="2">
    <source>
        <dbReference type="Proteomes" id="UP000001194"/>
    </source>
</evidence>
<organism evidence="2">
    <name type="scientific">Laccaria bicolor (strain S238N-H82 / ATCC MYA-4686)</name>
    <name type="common">Bicoloured deceiver</name>
    <name type="synonym">Laccaria laccata var. bicolor</name>
    <dbReference type="NCBI Taxonomy" id="486041"/>
    <lineage>
        <taxon>Eukaryota</taxon>
        <taxon>Fungi</taxon>
        <taxon>Dikarya</taxon>
        <taxon>Basidiomycota</taxon>
        <taxon>Agaricomycotina</taxon>
        <taxon>Agaricomycetes</taxon>
        <taxon>Agaricomycetidae</taxon>
        <taxon>Agaricales</taxon>
        <taxon>Agaricineae</taxon>
        <taxon>Hydnangiaceae</taxon>
        <taxon>Laccaria</taxon>
    </lineage>
</organism>
<dbReference type="OrthoDB" id="407198at2759"/>
<evidence type="ECO:0000313" key="1">
    <source>
        <dbReference type="EMBL" id="EDR01271.1"/>
    </source>
</evidence>
<proteinExistence type="predicted"/>